<protein>
    <submittedName>
        <fullName evidence="2">Uncharacterized protein</fullName>
    </submittedName>
</protein>
<dbReference type="EMBL" id="CP090896">
    <property type="protein sequence ID" value="ULT81461.1"/>
    <property type="molecule type" value="Genomic_DNA"/>
</dbReference>
<feature type="region of interest" description="Disordered" evidence="1">
    <location>
        <begin position="1"/>
        <end position="79"/>
    </location>
</feature>
<dbReference type="AlphaFoldDB" id="A0AAE8ZPT9"/>
<evidence type="ECO:0000256" key="1">
    <source>
        <dbReference type="SAM" id="MobiDB-lite"/>
    </source>
</evidence>
<sequence>MNQRRKSFNTVNSGPNKNRVQIPDCQHHHLDNMTNRLRERRSTRFSELSTSKDTSKTSNVKTVTTTSKQPNTKSRFREAQHSLDAIKKNLQKAWKNKEFTKEDMEKAEADWKFEAMCSGEAYYEYGKWKWRY</sequence>
<organism evidence="2 3">
    <name type="scientific">Caenorhabditis briggsae</name>
    <dbReference type="NCBI Taxonomy" id="6238"/>
    <lineage>
        <taxon>Eukaryota</taxon>
        <taxon>Metazoa</taxon>
        <taxon>Ecdysozoa</taxon>
        <taxon>Nematoda</taxon>
        <taxon>Chromadorea</taxon>
        <taxon>Rhabditida</taxon>
        <taxon>Rhabditina</taxon>
        <taxon>Rhabditomorpha</taxon>
        <taxon>Rhabditoidea</taxon>
        <taxon>Rhabditidae</taxon>
        <taxon>Peloderinae</taxon>
        <taxon>Caenorhabditis</taxon>
    </lineage>
</organism>
<dbReference type="Proteomes" id="UP000827892">
    <property type="component" value="Chromosome X"/>
</dbReference>
<feature type="compositionally biased region" description="Polar residues" evidence="1">
    <location>
        <begin position="8"/>
        <end position="19"/>
    </location>
</feature>
<accession>A0AAE8ZPT9</accession>
<reference evidence="2 3" key="1">
    <citation type="submission" date="2022-05" db="EMBL/GenBank/DDBJ databases">
        <title>Chromosome-level reference genomes for two strains of Caenorhabditis briggsae: an improved platform for comparative genomics.</title>
        <authorList>
            <person name="Stevens L."/>
            <person name="Andersen E.C."/>
        </authorList>
    </citation>
    <scope>NUCLEOTIDE SEQUENCE [LARGE SCALE GENOMIC DNA]</scope>
    <source>
        <strain evidence="2">QX1410_ONT</strain>
        <tissue evidence="2">Whole-organism</tissue>
    </source>
</reference>
<feature type="compositionally biased region" description="Basic and acidic residues" evidence="1">
    <location>
        <begin position="25"/>
        <end position="44"/>
    </location>
</feature>
<proteinExistence type="predicted"/>
<gene>
    <name evidence="2" type="ORF">L3Y34_011406</name>
</gene>
<evidence type="ECO:0000313" key="2">
    <source>
        <dbReference type="EMBL" id="ULT81461.1"/>
    </source>
</evidence>
<name>A0AAE8ZPT9_CAEBR</name>
<evidence type="ECO:0000313" key="3">
    <source>
        <dbReference type="Proteomes" id="UP000827892"/>
    </source>
</evidence>
<feature type="compositionally biased region" description="Low complexity" evidence="1">
    <location>
        <begin position="49"/>
        <end position="68"/>
    </location>
</feature>